<accession>A0A853DVS9</accession>
<evidence type="ECO:0000313" key="4">
    <source>
        <dbReference type="Proteomes" id="UP000521075"/>
    </source>
</evidence>
<proteinExistence type="predicted"/>
<keyword evidence="2" id="KW-0472">Membrane</keyword>
<dbReference type="Proteomes" id="UP000521075">
    <property type="component" value="Unassembled WGS sequence"/>
</dbReference>
<organism evidence="3 4">
    <name type="scientific">Leifsonia naganoensis</name>
    <dbReference type="NCBI Taxonomy" id="150025"/>
    <lineage>
        <taxon>Bacteria</taxon>
        <taxon>Bacillati</taxon>
        <taxon>Actinomycetota</taxon>
        <taxon>Actinomycetes</taxon>
        <taxon>Micrococcales</taxon>
        <taxon>Microbacteriaceae</taxon>
        <taxon>Leifsonia</taxon>
    </lineage>
</organism>
<dbReference type="AlphaFoldDB" id="A0A853DVS9"/>
<keyword evidence="2" id="KW-0812">Transmembrane</keyword>
<reference evidence="3 4" key="1">
    <citation type="submission" date="2020-07" db="EMBL/GenBank/DDBJ databases">
        <title>Sequencing the genomes of 1000 actinobacteria strains.</title>
        <authorList>
            <person name="Klenk H.-P."/>
        </authorList>
    </citation>
    <scope>NUCLEOTIDE SEQUENCE [LARGE SCALE GENOMIC DNA]</scope>
    <source>
        <strain evidence="3 4">DSM 15166</strain>
    </source>
</reference>
<keyword evidence="2" id="KW-1133">Transmembrane helix</keyword>
<feature type="compositionally biased region" description="Low complexity" evidence="1">
    <location>
        <begin position="1"/>
        <end position="17"/>
    </location>
</feature>
<protein>
    <submittedName>
        <fullName evidence="3">Tfp pilus assembly protein PilN</fullName>
    </submittedName>
</protein>
<feature type="transmembrane region" description="Helical" evidence="2">
    <location>
        <begin position="96"/>
        <end position="119"/>
    </location>
</feature>
<name>A0A853DVS9_9MICO</name>
<feature type="region of interest" description="Disordered" evidence="1">
    <location>
        <begin position="1"/>
        <end position="73"/>
    </location>
</feature>
<evidence type="ECO:0000256" key="2">
    <source>
        <dbReference type="SAM" id="Phobius"/>
    </source>
</evidence>
<evidence type="ECO:0000313" key="3">
    <source>
        <dbReference type="EMBL" id="NYK10751.1"/>
    </source>
</evidence>
<dbReference type="EMBL" id="JACCHJ010000001">
    <property type="protein sequence ID" value="NYK10751.1"/>
    <property type="molecule type" value="Genomic_DNA"/>
</dbReference>
<gene>
    <name evidence="3" type="ORF">HNR14_002632</name>
</gene>
<sequence length="279" mass="29052">MSAAGAASSSGTGTPAPKSSWLTRPIGGSAKQKRTAGAPDGPPPSTVEPDQATGGAKQAGPKTPVSPILVGGEPRVSLMPPEVLVGRRAKRMRRSLLWGVLGVVLIVLAAVGGTAALGFRAQLDLAAAQAHTAELLAEQTRFREVRTVQDQVTLVEAAQQVGASTEIDWKDYLQKVQATLPADVTLATVTIDSATPLATYAQPTVPLQGSRVATLTFQASSPTLPVVPTWLKSLATLPGFADATPGSVTLDPTTATYAVDITMHINETAFDRRFDPQEK</sequence>
<keyword evidence="4" id="KW-1185">Reference proteome</keyword>
<comment type="caution">
    <text evidence="3">The sequence shown here is derived from an EMBL/GenBank/DDBJ whole genome shotgun (WGS) entry which is preliminary data.</text>
</comment>
<evidence type="ECO:0000256" key="1">
    <source>
        <dbReference type="SAM" id="MobiDB-lite"/>
    </source>
</evidence>
<dbReference type="RefSeq" id="WP_179701429.1">
    <property type="nucleotide sequence ID" value="NZ_BAAAHA010000014.1"/>
</dbReference>